<sequence>MVICEDKNFLEKAEVVDNLKATITRKKIPKEEFQKKCIELTNKLIKKTSPEHYDNVLSLLDNALDSQHFPPQANKEAVPKDLNIKLKRQRYVSTKKTYQKTTTVFSKPTQEQRQSIS</sequence>
<protein>
    <submittedName>
        <fullName evidence="1">Uncharacterized protein</fullName>
    </submittedName>
</protein>
<comment type="caution">
    <text evidence="1">The sequence shown here is derived from an EMBL/GenBank/DDBJ whole genome shotgun (WGS) entry which is preliminary data.</text>
</comment>
<dbReference type="Proteomes" id="UP000887013">
    <property type="component" value="Unassembled WGS sequence"/>
</dbReference>
<reference evidence="1" key="1">
    <citation type="submission" date="2020-08" db="EMBL/GenBank/DDBJ databases">
        <title>Multicomponent nature underlies the extraordinary mechanical properties of spider dragline silk.</title>
        <authorList>
            <person name="Kono N."/>
            <person name="Nakamura H."/>
            <person name="Mori M."/>
            <person name="Yoshida Y."/>
            <person name="Ohtoshi R."/>
            <person name="Malay A.D."/>
            <person name="Moran D.A.P."/>
            <person name="Tomita M."/>
            <person name="Numata K."/>
            <person name="Arakawa K."/>
        </authorList>
    </citation>
    <scope>NUCLEOTIDE SEQUENCE</scope>
</reference>
<gene>
    <name evidence="1" type="ORF">NPIL_470711</name>
</gene>
<dbReference type="EMBL" id="BMAW01040287">
    <property type="protein sequence ID" value="GFU59114.1"/>
    <property type="molecule type" value="Genomic_DNA"/>
</dbReference>
<accession>A0A8X6UMY1</accession>
<dbReference type="AlphaFoldDB" id="A0A8X6UMY1"/>
<proteinExistence type="predicted"/>
<organism evidence="1 2">
    <name type="scientific">Nephila pilipes</name>
    <name type="common">Giant wood spider</name>
    <name type="synonym">Nephila maculata</name>
    <dbReference type="NCBI Taxonomy" id="299642"/>
    <lineage>
        <taxon>Eukaryota</taxon>
        <taxon>Metazoa</taxon>
        <taxon>Ecdysozoa</taxon>
        <taxon>Arthropoda</taxon>
        <taxon>Chelicerata</taxon>
        <taxon>Arachnida</taxon>
        <taxon>Araneae</taxon>
        <taxon>Araneomorphae</taxon>
        <taxon>Entelegynae</taxon>
        <taxon>Araneoidea</taxon>
        <taxon>Nephilidae</taxon>
        <taxon>Nephila</taxon>
    </lineage>
</organism>
<evidence type="ECO:0000313" key="1">
    <source>
        <dbReference type="EMBL" id="GFU59114.1"/>
    </source>
</evidence>
<name>A0A8X6UMY1_NEPPI</name>
<keyword evidence="2" id="KW-1185">Reference proteome</keyword>
<evidence type="ECO:0000313" key="2">
    <source>
        <dbReference type="Proteomes" id="UP000887013"/>
    </source>
</evidence>